<dbReference type="OMA" id="DIIECAN"/>
<dbReference type="SMART" id="SM00256">
    <property type="entry name" value="FBOX"/>
    <property type="match status" value="1"/>
</dbReference>
<dbReference type="InterPro" id="IPR036047">
    <property type="entry name" value="F-box-like_dom_sf"/>
</dbReference>
<dbReference type="PANTHER" id="PTHR31672">
    <property type="entry name" value="BNACNNG10540D PROTEIN"/>
    <property type="match status" value="1"/>
</dbReference>
<dbReference type="PROSITE" id="PS50181">
    <property type="entry name" value="FBOX"/>
    <property type="match status" value="1"/>
</dbReference>
<proteinExistence type="predicted"/>
<organism evidence="2 3">
    <name type="scientific">Macleaya cordata</name>
    <name type="common">Five-seeded plume-poppy</name>
    <name type="synonym">Bocconia cordata</name>
    <dbReference type="NCBI Taxonomy" id="56857"/>
    <lineage>
        <taxon>Eukaryota</taxon>
        <taxon>Viridiplantae</taxon>
        <taxon>Streptophyta</taxon>
        <taxon>Embryophyta</taxon>
        <taxon>Tracheophyta</taxon>
        <taxon>Spermatophyta</taxon>
        <taxon>Magnoliopsida</taxon>
        <taxon>Ranunculales</taxon>
        <taxon>Papaveraceae</taxon>
        <taxon>Papaveroideae</taxon>
        <taxon>Macleaya</taxon>
    </lineage>
</organism>
<gene>
    <name evidence="2" type="ORF">BVC80_1431g55</name>
</gene>
<dbReference type="SUPFAM" id="SSF81383">
    <property type="entry name" value="F-box domain"/>
    <property type="match status" value="1"/>
</dbReference>
<keyword evidence="3" id="KW-1185">Reference proteome</keyword>
<dbReference type="PANTHER" id="PTHR31672:SF13">
    <property type="entry name" value="F-BOX PROTEIN CPR30-LIKE"/>
    <property type="match status" value="1"/>
</dbReference>
<dbReference type="InParanoid" id="A0A200Q012"/>
<dbReference type="FunCoup" id="A0A200Q012">
    <property type="interactions" value="1022"/>
</dbReference>
<accession>A0A200Q012</accession>
<dbReference type="InterPro" id="IPR013187">
    <property type="entry name" value="F-box-assoc_dom_typ3"/>
</dbReference>
<reference evidence="2 3" key="1">
    <citation type="journal article" date="2017" name="Mol. Plant">
        <title>The Genome of Medicinal Plant Macleaya cordata Provides New Insights into Benzylisoquinoline Alkaloids Metabolism.</title>
        <authorList>
            <person name="Liu X."/>
            <person name="Liu Y."/>
            <person name="Huang P."/>
            <person name="Ma Y."/>
            <person name="Qing Z."/>
            <person name="Tang Q."/>
            <person name="Cao H."/>
            <person name="Cheng P."/>
            <person name="Zheng Y."/>
            <person name="Yuan Z."/>
            <person name="Zhou Y."/>
            <person name="Liu J."/>
            <person name="Tang Z."/>
            <person name="Zhuo Y."/>
            <person name="Zhang Y."/>
            <person name="Yu L."/>
            <person name="Huang J."/>
            <person name="Yang P."/>
            <person name="Peng Q."/>
            <person name="Zhang J."/>
            <person name="Jiang W."/>
            <person name="Zhang Z."/>
            <person name="Lin K."/>
            <person name="Ro D.K."/>
            <person name="Chen X."/>
            <person name="Xiong X."/>
            <person name="Shang Y."/>
            <person name="Huang S."/>
            <person name="Zeng J."/>
        </authorList>
    </citation>
    <scope>NUCLEOTIDE SEQUENCE [LARGE SCALE GENOMIC DNA]</scope>
    <source>
        <strain evidence="3">cv. BLH2017</strain>
        <tissue evidence="2">Root</tissue>
    </source>
</reference>
<dbReference type="AlphaFoldDB" id="A0A200Q012"/>
<protein>
    <submittedName>
        <fullName evidence="2">F-box domain</fullName>
    </submittedName>
</protein>
<dbReference type="Gene3D" id="1.20.1280.50">
    <property type="match status" value="1"/>
</dbReference>
<dbReference type="InterPro" id="IPR050796">
    <property type="entry name" value="SCF_F-box_component"/>
</dbReference>
<dbReference type="Proteomes" id="UP000195402">
    <property type="component" value="Unassembled WGS sequence"/>
</dbReference>
<dbReference type="OrthoDB" id="687122at2759"/>
<dbReference type="Pfam" id="PF00646">
    <property type="entry name" value="F-box"/>
    <property type="match status" value="1"/>
</dbReference>
<dbReference type="STRING" id="56857.A0A200Q012"/>
<dbReference type="EMBL" id="MVGT01003557">
    <property type="protein sequence ID" value="OVA03735.1"/>
    <property type="molecule type" value="Genomic_DNA"/>
</dbReference>
<dbReference type="Pfam" id="PF08268">
    <property type="entry name" value="FBA_3"/>
    <property type="match status" value="1"/>
</dbReference>
<name>A0A200Q012_MACCD</name>
<evidence type="ECO:0000313" key="3">
    <source>
        <dbReference type="Proteomes" id="UP000195402"/>
    </source>
</evidence>
<evidence type="ECO:0000259" key="1">
    <source>
        <dbReference type="PROSITE" id="PS50181"/>
    </source>
</evidence>
<sequence length="278" mass="32064">MKWNESTGNGKDDENILCEILSRLPVKSLMQFKRVCKRWQYLIQQDPYFTYLHLARSKSRLRDTIFLLLICGLPMDRGRKSFFSGDLFEGISHANGAPKKLALGRTPHQILKPVNGLICFGEYAKGSVLIYNPSTGERTSWIEPTISIEKIGRRERAQCFGFGFDPTTKEHKVICIWEVLQSEAPLNNPEEVRVDQFCEVLTVGENTWRRIDEVPPFKLYRDSVYVNGSIYWRNNRGNITIAYPKQAEVIVAFDVGSEKFRVIPIPNFILDQRPQMDV</sequence>
<feature type="domain" description="F-box" evidence="1">
    <location>
        <begin position="14"/>
        <end position="52"/>
    </location>
</feature>
<evidence type="ECO:0000313" key="2">
    <source>
        <dbReference type="EMBL" id="OVA03735.1"/>
    </source>
</evidence>
<dbReference type="NCBIfam" id="TIGR01640">
    <property type="entry name" value="F_box_assoc_1"/>
    <property type="match status" value="1"/>
</dbReference>
<dbReference type="InterPro" id="IPR001810">
    <property type="entry name" value="F-box_dom"/>
</dbReference>
<comment type="caution">
    <text evidence="2">The sequence shown here is derived from an EMBL/GenBank/DDBJ whole genome shotgun (WGS) entry which is preliminary data.</text>
</comment>
<dbReference type="InterPro" id="IPR017451">
    <property type="entry name" value="F-box-assoc_interact_dom"/>
</dbReference>